<comment type="caution">
    <text evidence="5">The sequence shown here is derived from an EMBL/GenBank/DDBJ whole genome shotgun (WGS) entry which is preliminary data.</text>
</comment>
<accession>A0A150RRK7</accession>
<feature type="domain" description="Acyl-CoA dehydrogenase/oxidase N-terminal" evidence="3">
    <location>
        <begin position="11"/>
        <end position="94"/>
    </location>
</feature>
<dbReference type="InterPro" id="IPR009100">
    <property type="entry name" value="AcylCoA_DH/oxidase_NM_dom_sf"/>
</dbReference>
<organism evidence="5 6">
    <name type="scientific">Sorangium cellulosum</name>
    <name type="common">Polyangium cellulosum</name>
    <dbReference type="NCBI Taxonomy" id="56"/>
    <lineage>
        <taxon>Bacteria</taxon>
        <taxon>Pseudomonadati</taxon>
        <taxon>Myxococcota</taxon>
        <taxon>Polyangia</taxon>
        <taxon>Polyangiales</taxon>
        <taxon>Polyangiaceae</taxon>
        <taxon>Sorangium</taxon>
    </lineage>
</organism>
<dbReference type="GO" id="GO:0003995">
    <property type="term" value="F:acyl-CoA dehydrogenase activity"/>
    <property type="evidence" value="ECO:0007669"/>
    <property type="project" value="TreeGrafter"/>
</dbReference>
<feature type="domain" description="Acyl-CoA dehydrogenase C-terminal" evidence="4">
    <location>
        <begin position="239"/>
        <end position="369"/>
    </location>
</feature>
<evidence type="ECO:0000259" key="3">
    <source>
        <dbReference type="Pfam" id="PF02771"/>
    </source>
</evidence>
<keyword evidence="2" id="KW-1133">Transmembrane helix</keyword>
<dbReference type="InterPro" id="IPR046373">
    <property type="entry name" value="Acyl-CoA_Oxase/DH_mid-dom_sf"/>
</dbReference>
<dbReference type="PANTHER" id="PTHR43884">
    <property type="entry name" value="ACYL-COA DEHYDROGENASE"/>
    <property type="match status" value="1"/>
</dbReference>
<feature type="transmembrane region" description="Helical" evidence="2">
    <location>
        <begin position="226"/>
        <end position="247"/>
    </location>
</feature>
<proteinExistence type="predicted"/>
<dbReference type="InterPro" id="IPR037069">
    <property type="entry name" value="AcylCoA_DH/ox_N_sf"/>
</dbReference>
<keyword evidence="2" id="KW-0472">Membrane</keyword>
<dbReference type="SUPFAM" id="SSF56645">
    <property type="entry name" value="Acyl-CoA dehydrogenase NM domain-like"/>
    <property type="match status" value="1"/>
</dbReference>
<keyword evidence="1" id="KW-0560">Oxidoreductase</keyword>
<dbReference type="Gene3D" id="1.20.140.10">
    <property type="entry name" value="Butyryl-CoA Dehydrogenase, subunit A, domain 3"/>
    <property type="match status" value="1"/>
</dbReference>
<evidence type="ECO:0000313" key="5">
    <source>
        <dbReference type="EMBL" id="KYF82902.1"/>
    </source>
</evidence>
<evidence type="ECO:0000313" key="6">
    <source>
        <dbReference type="Proteomes" id="UP000075515"/>
    </source>
</evidence>
<evidence type="ECO:0008006" key="7">
    <source>
        <dbReference type="Google" id="ProtNLM"/>
    </source>
</evidence>
<gene>
    <name evidence="5" type="ORF">BE18_34495</name>
</gene>
<sequence>MSEPRRSPERERLLAAVERVRGVAVAHAEASERLRTLAPAVVDALRSSGLFAAAAPRAVGGAESDPLTQLEVFEAMARADTSAGWSLMISALLAALAGGSLPDEGARQVFAGPFPTFAGLQAPSGLARRVSGGYVLEGRWAFGSGVRHARWVFTSAIVPPEGGAPPAGPPEMLSLAVPIEQVAIEDTWDVAGLRGTGSDHYRIEGAFVPEALTCAFPGAPRRRGGALYAIPLLALLAAGHVGFALGVGRRALDEIAAVAPRRIKAWPQLALGSHAAFHMDLGRAEAKLAAARAYAFEALGRMWDRARAGEGLAIEDWAEIRLVQTYVTEVAAEVAGFAYRAGGGSALYAASPLQRCFRDMHAATQHIAATDDAYEFAGRARLGIAELHPLLAPREAAGGERERRGG</sequence>
<dbReference type="Pfam" id="PF08028">
    <property type="entry name" value="Acyl-CoA_dh_2"/>
    <property type="match status" value="1"/>
</dbReference>
<name>A0A150RRK7_SORCE</name>
<dbReference type="SUPFAM" id="SSF47203">
    <property type="entry name" value="Acyl-CoA dehydrogenase C-terminal domain-like"/>
    <property type="match status" value="1"/>
</dbReference>
<protein>
    <recommendedName>
        <fullName evidence="7">Acyl-CoA dehydrogenase</fullName>
    </recommendedName>
</protein>
<dbReference type="AlphaFoldDB" id="A0A150RRK7"/>
<dbReference type="EMBL" id="JEMC01003210">
    <property type="protein sequence ID" value="KYF82902.1"/>
    <property type="molecule type" value="Genomic_DNA"/>
</dbReference>
<dbReference type="Proteomes" id="UP000075515">
    <property type="component" value="Unassembled WGS sequence"/>
</dbReference>
<dbReference type="InterPro" id="IPR013107">
    <property type="entry name" value="Acyl-CoA_DH_C"/>
</dbReference>
<dbReference type="Pfam" id="PF02771">
    <property type="entry name" value="Acyl-CoA_dh_N"/>
    <property type="match status" value="1"/>
</dbReference>
<reference evidence="5 6" key="1">
    <citation type="submission" date="2014-02" db="EMBL/GenBank/DDBJ databases">
        <title>The small core and large imbalanced accessory genome model reveals a collaborative survival strategy of Sorangium cellulosum strains in nature.</title>
        <authorList>
            <person name="Han K."/>
            <person name="Peng R."/>
            <person name="Blom J."/>
            <person name="Li Y.-Z."/>
        </authorList>
    </citation>
    <scope>NUCLEOTIDE SEQUENCE [LARGE SCALE GENOMIC DNA]</scope>
    <source>
        <strain evidence="5 6">So0149</strain>
    </source>
</reference>
<dbReference type="PANTHER" id="PTHR43884:SF12">
    <property type="entry name" value="ISOVALERYL-COA DEHYDROGENASE, MITOCHONDRIAL-RELATED"/>
    <property type="match status" value="1"/>
</dbReference>
<keyword evidence="2" id="KW-0812">Transmembrane</keyword>
<dbReference type="InterPro" id="IPR013786">
    <property type="entry name" value="AcylCoA_DH/ox_N"/>
</dbReference>
<evidence type="ECO:0000256" key="2">
    <source>
        <dbReference type="SAM" id="Phobius"/>
    </source>
</evidence>
<evidence type="ECO:0000259" key="4">
    <source>
        <dbReference type="Pfam" id="PF08028"/>
    </source>
</evidence>
<dbReference type="PIRSF" id="PIRSF016578">
    <property type="entry name" value="HsaA"/>
    <property type="match status" value="1"/>
</dbReference>
<dbReference type="Gene3D" id="2.40.110.10">
    <property type="entry name" value="Butyryl-CoA Dehydrogenase, subunit A, domain 2"/>
    <property type="match status" value="1"/>
</dbReference>
<dbReference type="GO" id="GO:0050660">
    <property type="term" value="F:flavin adenine dinucleotide binding"/>
    <property type="evidence" value="ECO:0007669"/>
    <property type="project" value="InterPro"/>
</dbReference>
<evidence type="ECO:0000256" key="1">
    <source>
        <dbReference type="ARBA" id="ARBA00023002"/>
    </source>
</evidence>
<dbReference type="InterPro" id="IPR036250">
    <property type="entry name" value="AcylCo_DH-like_C"/>
</dbReference>
<dbReference type="Gene3D" id="1.10.540.10">
    <property type="entry name" value="Acyl-CoA dehydrogenase/oxidase, N-terminal domain"/>
    <property type="match status" value="1"/>
</dbReference>